<dbReference type="Pfam" id="PF22936">
    <property type="entry name" value="Pol_BBD"/>
    <property type="match status" value="1"/>
</dbReference>
<dbReference type="Gene3D" id="3.30.420.10">
    <property type="entry name" value="Ribonuclease H-like superfamily/Ribonuclease H"/>
    <property type="match status" value="1"/>
</dbReference>
<dbReference type="CDD" id="cd09272">
    <property type="entry name" value="RNase_HI_RT_Ty1"/>
    <property type="match status" value="1"/>
</dbReference>
<evidence type="ECO:0000313" key="7">
    <source>
        <dbReference type="EMBL" id="ACS74199.1"/>
    </source>
</evidence>
<feature type="region of interest" description="Disordered" evidence="5">
    <location>
        <begin position="173"/>
        <end position="203"/>
    </location>
</feature>
<feature type="compositionally biased region" description="Polar residues" evidence="5">
    <location>
        <begin position="716"/>
        <end position="737"/>
    </location>
</feature>
<proteinExistence type="predicted"/>
<dbReference type="InterPro" id="IPR043502">
    <property type="entry name" value="DNA/RNA_pol_sf"/>
</dbReference>
<dbReference type="InterPro" id="IPR054722">
    <property type="entry name" value="PolX-like_BBD"/>
</dbReference>
<accession>C6GFP7</accession>
<keyword evidence="1" id="KW-0645">Protease</keyword>
<evidence type="ECO:0000256" key="2">
    <source>
        <dbReference type="ARBA" id="ARBA00022723"/>
    </source>
</evidence>
<evidence type="ECO:0000259" key="6">
    <source>
        <dbReference type="PROSITE" id="PS50994"/>
    </source>
</evidence>
<name>C6GFP7_FRAAN</name>
<keyword evidence="2" id="KW-0479">Metal-binding</keyword>
<dbReference type="GO" id="GO:0003676">
    <property type="term" value="F:nucleic acid binding"/>
    <property type="evidence" value="ECO:0007669"/>
    <property type="project" value="InterPro"/>
</dbReference>
<dbReference type="Pfam" id="PF07727">
    <property type="entry name" value="RVT_2"/>
    <property type="match status" value="1"/>
</dbReference>
<dbReference type="PANTHER" id="PTHR42648">
    <property type="entry name" value="TRANSPOSASE, PUTATIVE-RELATED"/>
    <property type="match status" value="1"/>
</dbReference>
<dbReference type="GO" id="GO:0015074">
    <property type="term" value="P:DNA integration"/>
    <property type="evidence" value="ECO:0007669"/>
    <property type="project" value="InterPro"/>
</dbReference>
<dbReference type="SUPFAM" id="SSF56672">
    <property type="entry name" value="DNA/RNA polymerases"/>
    <property type="match status" value="1"/>
</dbReference>
<evidence type="ECO:0000256" key="4">
    <source>
        <dbReference type="ARBA" id="ARBA00022801"/>
    </source>
</evidence>
<feature type="region of interest" description="Disordered" evidence="5">
    <location>
        <begin position="712"/>
        <end position="751"/>
    </location>
</feature>
<dbReference type="Pfam" id="PF13976">
    <property type="entry name" value="gag_pre-integrs"/>
    <property type="match status" value="1"/>
</dbReference>
<dbReference type="GO" id="GO:0046872">
    <property type="term" value="F:metal ion binding"/>
    <property type="evidence" value="ECO:0007669"/>
    <property type="project" value="UniProtKB-KW"/>
</dbReference>
<dbReference type="Pfam" id="PF00665">
    <property type="entry name" value="rve"/>
    <property type="match status" value="1"/>
</dbReference>
<evidence type="ECO:0000256" key="5">
    <source>
        <dbReference type="SAM" id="MobiDB-lite"/>
    </source>
</evidence>
<dbReference type="InterPro" id="IPR036397">
    <property type="entry name" value="RNaseH_sf"/>
</dbReference>
<organism evidence="7">
    <name type="scientific">Fragaria ananassa</name>
    <name type="common">Strawberry</name>
    <name type="synonym">Fragaria chiloensis x Fragaria virginiana</name>
    <dbReference type="NCBI Taxonomy" id="3747"/>
    <lineage>
        <taxon>Eukaryota</taxon>
        <taxon>Viridiplantae</taxon>
        <taxon>Streptophyta</taxon>
        <taxon>Embryophyta</taxon>
        <taxon>Tracheophyta</taxon>
        <taxon>Spermatophyta</taxon>
        <taxon>Magnoliopsida</taxon>
        <taxon>eudicotyledons</taxon>
        <taxon>Gunneridae</taxon>
        <taxon>Pentapetalae</taxon>
        <taxon>rosids</taxon>
        <taxon>fabids</taxon>
        <taxon>Rosales</taxon>
        <taxon>Rosaceae</taxon>
        <taxon>Rosoideae</taxon>
        <taxon>Potentilleae</taxon>
        <taxon>Fragariinae</taxon>
        <taxon>Fragaria</taxon>
    </lineage>
</organism>
<reference evidence="7" key="1">
    <citation type="journal article" date="2009" name="J. Plant Res.">
        <title>FaRE1: a transcriptionally active Ty1-copia retrotransposon in strawberry.</title>
        <authorList>
            <person name="He P."/>
            <person name="Ma Y."/>
            <person name="Zhao G."/>
            <person name="Dai H."/>
            <person name="Li H."/>
            <person name="Chang L."/>
            <person name="Zhang Z."/>
        </authorList>
    </citation>
    <scope>NUCLEOTIDE SEQUENCE</scope>
    <source>
        <tissue evidence="7">Leaves</tissue>
    </source>
</reference>
<protein>
    <submittedName>
        <fullName evidence="7">Putative gag-pol polyprotein</fullName>
    </submittedName>
</protein>
<evidence type="ECO:0000256" key="1">
    <source>
        <dbReference type="ARBA" id="ARBA00022670"/>
    </source>
</evidence>
<dbReference type="InterPro" id="IPR001584">
    <property type="entry name" value="Integrase_cat-core"/>
</dbReference>
<dbReference type="Pfam" id="PF14223">
    <property type="entry name" value="Retrotran_gag_2"/>
    <property type="match status" value="1"/>
</dbReference>
<dbReference type="InterPro" id="IPR057670">
    <property type="entry name" value="SH3_retrovirus"/>
</dbReference>
<dbReference type="PROSITE" id="PS50994">
    <property type="entry name" value="INTEGRASE"/>
    <property type="match status" value="1"/>
</dbReference>
<evidence type="ECO:0000256" key="3">
    <source>
        <dbReference type="ARBA" id="ARBA00022750"/>
    </source>
</evidence>
<dbReference type="GO" id="GO:0006508">
    <property type="term" value="P:proteolysis"/>
    <property type="evidence" value="ECO:0007669"/>
    <property type="project" value="UniProtKB-KW"/>
</dbReference>
<keyword evidence="3" id="KW-0064">Aspartyl protease</keyword>
<dbReference type="InterPro" id="IPR012337">
    <property type="entry name" value="RNaseH-like_sf"/>
</dbReference>
<dbReference type="InterPro" id="IPR025724">
    <property type="entry name" value="GAG-pre-integrase_dom"/>
</dbReference>
<dbReference type="InterPro" id="IPR013103">
    <property type="entry name" value="RVT_2"/>
</dbReference>
<dbReference type="PANTHER" id="PTHR42648:SF28">
    <property type="entry name" value="TRANSPOSON-ENCODED PROTEIN WITH RIBONUCLEASE H-LIKE AND RETROVIRUS ZINC FINGER-LIKE DOMAINS"/>
    <property type="match status" value="1"/>
</dbReference>
<keyword evidence="4" id="KW-0378">Hydrolase</keyword>
<feature type="domain" description="Integrase catalytic" evidence="6">
    <location>
        <begin position="442"/>
        <end position="614"/>
    </location>
</feature>
<dbReference type="SUPFAM" id="SSF53098">
    <property type="entry name" value="Ribonuclease H-like"/>
    <property type="match status" value="1"/>
</dbReference>
<dbReference type="GO" id="GO:0004190">
    <property type="term" value="F:aspartic-type endopeptidase activity"/>
    <property type="evidence" value="ECO:0007669"/>
    <property type="project" value="UniProtKB-KW"/>
</dbReference>
<dbReference type="Pfam" id="PF25597">
    <property type="entry name" value="SH3_retrovirus"/>
    <property type="match status" value="1"/>
</dbReference>
<dbReference type="InterPro" id="IPR039537">
    <property type="entry name" value="Retrotran_Ty1/copia-like"/>
</dbReference>
<sequence>MKNVLIQQETDKAIRTKPTNMSDVLWTKKNKKTKSCIELHLADNVLLHIGETMTAKEAWENLESVYKGKSIGNKLLLKEQLFGLKMEEGDDLNDHICKFQNCIANLEKVGAKMDDEDTAVMLLHSLPPLFKHFKTTMIFKELITLSKVCENPKSYIRLEREEDSSQARGLYVRGKERGRSRNRGGGFQGRGMSKSKGKGKGKKDGCFIYGSPDHWKRNCKQWKEKKAQMSGESSQLANVVIGYNDEDGELLAISTSSGAPRHWTLDTACTFHTCAHRDWFDTYKEGNTRSVLMGNDSPSRIMGIGMVKIRMHDGIVRALGNVRHTPGLNRNLISLSTMDRVGFWHKGQNGVLKVGKGQMVYMKGAIQPDNMYKLTGSTVEGGAGVCTEEDKTELWRRRLGHMSQRGLQELHKKEQLDGVMSAALEFCRYCTLGKQTRVSFNLSSSENKSKGVLDYIHTDVWGPSATISKGGARYFVSFIDDFSRKVWIFFMKTKNEVFTKFKEWKAEVGNQTGRKIKCLRSDNGGEYRDKKFLQLCKDEGITRHFTVKKSPQQNGVAERMNRTLMEKERSMRFHAGLPEEFWAEAANHACYLINRSPSRAINFKCAEEVWSGKPVDYSNLRVFGCSAYAHIPKDERTKLEPKSLECLFIGFEKGVKGYKLWDIVNEKKVISRDVVFDEREAISISLAKPSVADSEAQVEQNEQGNDEVAIEEPEHQQQPTVMAQVEQSPQRGQNSPIPQAPESFKRSIALDKPKRNRKPIQRFGFEPEEDVSRALSISQGDPTTYEDAIESVESAGWIGAMTEEMESLHKNSVWELVPKPKERKLVGCKWVFRKKEGIHEDDAITYKARLVAKGYSQKEGVDYDEIFSPVVKHTSIRLLLSIAAQYDMEIEQMDVKTAFLHGDLEEDIYMSQPEGFVETGKENLVCRLKKSLYGLKQSPRQWYKPFDTYMLKIGYTRCQYDCCVYYHVFEDGKVILLLLYVDDMLIACRDMLQIQKLKKKLGAEFDMKDLGAAQKILGIEIRRDRNAGKIWLSQEKYIMKILERFNMAEAKVVSIPLAAHFRLSAEQRPSDQKEIDMMKNVPYASAVGCLMYAMICTRPDLAQAMSVVSKYMSNPGKRHWEAVKWIFKYLKNTRQLGIMFERRQGEACVAGFVDSDFAGDLDRRRSTAGYVFTCGGGPVSWKATLQAVTALSTTEAEYMALTEASKEAIWLNGLAGQLGVHQEGVVVKCDSQSAIHLAKNQVFHARTKHIDARYHRIRDWVEAGVIIVEKVHTDDNAADFLTKPVSVEKYLLSITTC</sequence>
<dbReference type="EMBL" id="FJ871121">
    <property type="protein sequence ID" value="ACS74199.1"/>
    <property type="molecule type" value="Genomic_DNA"/>
</dbReference>